<dbReference type="PANTHER" id="PTHR10237:SF15">
    <property type="entry name" value="LD37257P"/>
    <property type="match status" value="1"/>
</dbReference>
<dbReference type="GeneID" id="25793653"/>
<evidence type="ECO:0000256" key="2">
    <source>
        <dbReference type="ARBA" id="ARBA00022771"/>
    </source>
</evidence>
<dbReference type="Gene3D" id="6.10.140.2220">
    <property type="match status" value="1"/>
</dbReference>
<dbReference type="GO" id="GO:0005634">
    <property type="term" value="C:nucleus"/>
    <property type="evidence" value="ECO:0007669"/>
    <property type="project" value="TreeGrafter"/>
</dbReference>
<dbReference type="VEuPathDB" id="FungiDB:TRIVIDRAFT_37791"/>
<dbReference type="STRING" id="413071.G9MN39"/>
<evidence type="ECO:0000259" key="5">
    <source>
        <dbReference type="PROSITE" id="PS50865"/>
    </source>
</evidence>
<dbReference type="OMA" id="LWNVYYH"/>
<evidence type="ECO:0000256" key="4">
    <source>
        <dbReference type="PROSITE-ProRule" id="PRU00134"/>
    </source>
</evidence>
<dbReference type="EMBL" id="ABDF02000005">
    <property type="protein sequence ID" value="EHK23331.1"/>
    <property type="molecule type" value="Genomic_DNA"/>
</dbReference>
<keyword evidence="2 4" id="KW-0863">Zinc-finger</keyword>
<dbReference type="Pfam" id="PF14737">
    <property type="entry name" value="DUF4470"/>
    <property type="match status" value="1"/>
</dbReference>
<dbReference type="AlphaFoldDB" id="G9MN39"/>
<dbReference type="SUPFAM" id="SSF144232">
    <property type="entry name" value="HIT/MYND zinc finger-like"/>
    <property type="match status" value="1"/>
</dbReference>
<evidence type="ECO:0000256" key="1">
    <source>
        <dbReference type="ARBA" id="ARBA00022723"/>
    </source>
</evidence>
<dbReference type="GO" id="GO:0008270">
    <property type="term" value="F:zinc ion binding"/>
    <property type="evidence" value="ECO:0007669"/>
    <property type="project" value="UniProtKB-KW"/>
</dbReference>
<dbReference type="eggNOG" id="ENOG502SE9H">
    <property type="taxonomic scope" value="Eukaryota"/>
</dbReference>
<dbReference type="InterPro" id="IPR024119">
    <property type="entry name" value="TF_DEAF-1"/>
</dbReference>
<feature type="domain" description="MYND-type" evidence="5">
    <location>
        <begin position="1133"/>
        <end position="1175"/>
    </location>
</feature>
<keyword evidence="3" id="KW-0862">Zinc</keyword>
<dbReference type="InterPro" id="IPR002893">
    <property type="entry name" value="Znf_MYND"/>
</dbReference>
<protein>
    <recommendedName>
        <fullName evidence="5">MYND-type domain-containing protein</fullName>
    </recommendedName>
</protein>
<dbReference type="InParanoid" id="G9MN39"/>
<dbReference type="HOGENOM" id="CLU_007974_0_1_1"/>
<dbReference type="Proteomes" id="UP000007115">
    <property type="component" value="Unassembled WGS sequence"/>
</dbReference>
<dbReference type="PANTHER" id="PTHR10237">
    <property type="entry name" value="DEFORMED EPIDERMAL AUTOREGULATORY FACTOR 1 HOMOLOG SUPPRESSIN"/>
    <property type="match status" value="1"/>
</dbReference>
<sequence length="1178" mass="130845">MLTPTVAYRYRWLYAIGNTPATNLARSVPHGQDASLLSLGCGDLRNVLYTSYVQQGLPRNLVLLTMILADGEVISNEALWDIYYHMYLDEQTTELVASHAQTIIPMLESLDSFTRGPYGSVIRFCDEDTLHDVRHALQRILDAARKDDRDKQATRLSESLKLSKKMTEEGSMILTGLRSAAPLALTSKFALPENFRHYWKTGITMIEGKTAEILNPMVAGLLSDWELFHYGNDPLLSFHLATAFADLPDNSPLKPGIDDEKYKVAAAARIQFFAWVDAFRSLKNNMCVRLVISDAFAFSHTLQHSDTADQVSANWYRRLWDSKVLCLDEASYGHGGSAPTKFDAIDTSNLSDHFEVLNILVSTSPLLKNEPWATLFTEQLLDNRKSGKESLDHVLHGPSSTVSLLLGLTPLHCWTNAKAESHVDEIFISAMVQTGGTTQSQFHVRLAWKRDDQLGGYGIERPKIQMKAKDITEILFEMYLDMFTNEMDSESRYFSGREATNYPRFHRGGFTALLKAIQARVKTDWDSVLGDLLRRIEEQRRALPMVAKQAQGFRLQLSLSNLWSNDDKVDGAVATIPRHGPLSGWNHLPPMVAITLLVPRNTIDLLYGEPHPLSPIPTFVGALKASRHYSSLAETLYVFDDVHIVFGRVTKTGDMASGDAIVSIEEDELCWLGESALVATFLVPTAVLVQEPMIDMVGLDLTMATPSTALIRTRTVLGESTVYETTLSNSTRVFITKLMPGTTAHKVTSSGVRPLKDDVTQVDNGGPMTLMAELPSDKKAIESLTAHMQISSERGQKLLQNKAPIELQQNDPFTINIVFGKKELICPLKYPVPVTSIGSKTRIARKSGYIEVIAPLADPKQSEVLADFVSPTVLAPRGLPVAVSLPHINLDRLPVVDLKEKARLSWLTTLTSLQFSVKERQLRDGVDISGIANDVRVNFKESLFTIFMVSSGVQGSQTGLIFIKHPQKGGIQAVILVSALRLDGDPGSVVLDAAIIPFTLKMLESETLRTFLYELDPLGGCTVIVDDEELVLWKKTIPSFVERCRTWNHLPSCEYTKKGATVPLSLEHGQQWLCSCGNGQLPNDFIALPLWDKAADYAVRIAISPIYPVPFVEPVINEKEFVVKESADGVEQCNTCGKSEKSDGLKLKKCKGCMKISYCSTECQKADWKQHKRECVRG</sequence>
<reference evidence="6 7" key="1">
    <citation type="journal article" date="2011" name="Genome Biol.">
        <title>Comparative genome sequence analysis underscores mycoparasitism as the ancestral life style of Trichoderma.</title>
        <authorList>
            <person name="Kubicek C.P."/>
            <person name="Herrera-Estrella A."/>
            <person name="Seidl-Seiboth V."/>
            <person name="Martinez D.A."/>
            <person name="Druzhinina I.S."/>
            <person name="Thon M."/>
            <person name="Zeilinger S."/>
            <person name="Casas-Flores S."/>
            <person name="Horwitz B.A."/>
            <person name="Mukherjee P.K."/>
            <person name="Mukherjee M."/>
            <person name="Kredics L."/>
            <person name="Alcaraz L.D."/>
            <person name="Aerts A."/>
            <person name="Antal Z."/>
            <person name="Atanasova L."/>
            <person name="Cervantes-Badillo M.G."/>
            <person name="Challacombe J."/>
            <person name="Chertkov O."/>
            <person name="McCluskey K."/>
            <person name="Coulpier F."/>
            <person name="Deshpande N."/>
            <person name="von Doehren H."/>
            <person name="Ebbole D.J."/>
            <person name="Esquivel-Naranjo E.U."/>
            <person name="Fekete E."/>
            <person name="Flipphi M."/>
            <person name="Glaser F."/>
            <person name="Gomez-Rodriguez E.Y."/>
            <person name="Gruber S."/>
            <person name="Han C."/>
            <person name="Henrissat B."/>
            <person name="Hermosa R."/>
            <person name="Hernandez-Onate M."/>
            <person name="Karaffa L."/>
            <person name="Kosti I."/>
            <person name="Le Crom S."/>
            <person name="Lindquist E."/>
            <person name="Lucas S."/>
            <person name="Luebeck M."/>
            <person name="Luebeck P.S."/>
            <person name="Margeot A."/>
            <person name="Metz B."/>
            <person name="Misra M."/>
            <person name="Nevalainen H."/>
            <person name="Omann M."/>
            <person name="Packer N."/>
            <person name="Perrone G."/>
            <person name="Uresti-Rivera E.E."/>
            <person name="Salamov A."/>
            <person name="Schmoll M."/>
            <person name="Seiboth B."/>
            <person name="Shapiro H."/>
            <person name="Sukno S."/>
            <person name="Tamayo-Ramos J.A."/>
            <person name="Tisch D."/>
            <person name="Wiest A."/>
            <person name="Wilkinson H.H."/>
            <person name="Zhang M."/>
            <person name="Coutinho P.M."/>
            <person name="Kenerley C.M."/>
            <person name="Monte E."/>
            <person name="Baker S.E."/>
            <person name="Grigoriev I.V."/>
        </authorList>
    </citation>
    <scope>NUCLEOTIDE SEQUENCE [LARGE SCALE GENOMIC DNA]</scope>
    <source>
        <strain evidence="7">Gv29-8 / FGSC 10586</strain>
    </source>
</reference>
<dbReference type="OrthoDB" id="341421at2759"/>
<evidence type="ECO:0000313" key="6">
    <source>
        <dbReference type="EMBL" id="EHK23331.1"/>
    </source>
</evidence>
<keyword evidence="7" id="KW-1185">Reference proteome</keyword>
<dbReference type="PROSITE" id="PS50865">
    <property type="entry name" value="ZF_MYND_2"/>
    <property type="match status" value="1"/>
</dbReference>
<comment type="caution">
    <text evidence="6">The sequence shown here is derived from an EMBL/GenBank/DDBJ whole genome shotgun (WGS) entry which is preliminary data.</text>
</comment>
<evidence type="ECO:0000313" key="7">
    <source>
        <dbReference type="Proteomes" id="UP000007115"/>
    </source>
</evidence>
<dbReference type="PROSITE" id="PS01360">
    <property type="entry name" value="ZF_MYND_1"/>
    <property type="match status" value="1"/>
</dbReference>
<evidence type="ECO:0000256" key="3">
    <source>
        <dbReference type="ARBA" id="ARBA00022833"/>
    </source>
</evidence>
<proteinExistence type="predicted"/>
<dbReference type="RefSeq" id="XP_013957563.1">
    <property type="nucleotide sequence ID" value="XM_014102088.1"/>
</dbReference>
<dbReference type="Pfam" id="PF01753">
    <property type="entry name" value="zf-MYND"/>
    <property type="match status" value="1"/>
</dbReference>
<gene>
    <name evidence="6" type="ORF">TRIVIDRAFT_37791</name>
</gene>
<dbReference type="InterPro" id="IPR027974">
    <property type="entry name" value="DUF4470"/>
</dbReference>
<organism evidence="6 7">
    <name type="scientific">Hypocrea virens (strain Gv29-8 / FGSC 10586)</name>
    <name type="common">Gliocladium virens</name>
    <name type="synonym">Trichoderma virens</name>
    <dbReference type="NCBI Taxonomy" id="413071"/>
    <lineage>
        <taxon>Eukaryota</taxon>
        <taxon>Fungi</taxon>
        <taxon>Dikarya</taxon>
        <taxon>Ascomycota</taxon>
        <taxon>Pezizomycotina</taxon>
        <taxon>Sordariomycetes</taxon>
        <taxon>Hypocreomycetidae</taxon>
        <taxon>Hypocreales</taxon>
        <taxon>Hypocreaceae</taxon>
        <taxon>Trichoderma</taxon>
    </lineage>
</organism>
<name>G9MN39_HYPVG</name>
<dbReference type="GO" id="GO:0000981">
    <property type="term" value="F:DNA-binding transcription factor activity, RNA polymerase II-specific"/>
    <property type="evidence" value="ECO:0007669"/>
    <property type="project" value="TreeGrafter"/>
</dbReference>
<keyword evidence="1" id="KW-0479">Metal-binding</keyword>
<accession>G9MN39</accession>